<feature type="domain" description="HTH crp-type" evidence="5">
    <location>
        <begin position="162"/>
        <end position="229"/>
    </location>
</feature>
<evidence type="ECO:0000313" key="7">
    <source>
        <dbReference type="Proteomes" id="UP000285575"/>
    </source>
</evidence>
<keyword evidence="1" id="KW-0805">Transcription regulation</keyword>
<dbReference type="GO" id="GO:0003677">
    <property type="term" value="F:DNA binding"/>
    <property type="evidence" value="ECO:0007669"/>
    <property type="project" value="UniProtKB-KW"/>
</dbReference>
<dbReference type="PANTHER" id="PTHR24567:SF74">
    <property type="entry name" value="HTH-TYPE TRANSCRIPTIONAL REGULATOR ARCR"/>
    <property type="match status" value="1"/>
</dbReference>
<dbReference type="GO" id="GO:0003700">
    <property type="term" value="F:DNA-binding transcription factor activity"/>
    <property type="evidence" value="ECO:0007669"/>
    <property type="project" value="TreeGrafter"/>
</dbReference>
<feature type="domain" description="Cyclic nucleotide-binding" evidence="4">
    <location>
        <begin position="41"/>
        <end position="131"/>
    </location>
</feature>
<sequence>MKRKNIVIVTPALAGTDRGSEKPHGLDGMTASRHPSFPSALLPCVSRLDLQPAQPVFRAGTPPRYIHFVEEGAVRLVRHGRQGEEVVLHDARPGEFLAEASLDSARYHCDAVASQPSVVLRAAKADFQRLLVDDADFAHLWMALLAAQLRTARARIERLSLRSAEERIRHLLLSEGRGAQCELEIMGSLKDLARRLGLTHESLYRTLARMQKDGVIDRDGSWLRLAKDGDSRRMT</sequence>
<evidence type="ECO:0000256" key="1">
    <source>
        <dbReference type="ARBA" id="ARBA00023015"/>
    </source>
</evidence>
<evidence type="ECO:0000256" key="3">
    <source>
        <dbReference type="ARBA" id="ARBA00023163"/>
    </source>
</evidence>
<dbReference type="InterPro" id="IPR050397">
    <property type="entry name" value="Env_Response_Regulators"/>
</dbReference>
<name>A0A437RGU6_9BURK</name>
<dbReference type="InterPro" id="IPR036390">
    <property type="entry name" value="WH_DNA-bd_sf"/>
</dbReference>
<dbReference type="PROSITE" id="PS51063">
    <property type="entry name" value="HTH_CRP_2"/>
    <property type="match status" value="1"/>
</dbReference>
<dbReference type="Pfam" id="PF13545">
    <property type="entry name" value="HTH_Crp_2"/>
    <property type="match status" value="1"/>
</dbReference>
<dbReference type="Pfam" id="PF00027">
    <property type="entry name" value="cNMP_binding"/>
    <property type="match status" value="1"/>
</dbReference>
<dbReference type="CDD" id="cd00038">
    <property type="entry name" value="CAP_ED"/>
    <property type="match status" value="1"/>
</dbReference>
<gene>
    <name evidence="6" type="ORF">EOE66_08925</name>
</gene>
<dbReference type="OrthoDB" id="571714at2"/>
<dbReference type="PROSITE" id="PS50042">
    <property type="entry name" value="CNMP_BINDING_3"/>
    <property type="match status" value="1"/>
</dbReference>
<dbReference type="InterPro" id="IPR014710">
    <property type="entry name" value="RmlC-like_jellyroll"/>
</dbReference>
<dbReference type="Gene3D" id="2.60.120.10">
    <property type="entry name" value="Jelly Rolls"/>
    <property type="match status" value="1"/>
</dbReference>
<accession>A0A437RGU6</accession>
<reference evidence="6 7" key="1">
    <citation type="submission" date="2019-01" db="EMBL/GenBank/DDBJ databases">
        <authorList>
            <person name="Chen W.-M."/>
        </authorList>
    </citation>
    <scope>NUCLEOTIDE SEQUENCE [LARGE SCALE GENOMIC DNA]</scope>
    <source>
        <strain evidence="6 7">KYPY4</strain>
    </source>
</reference>
<dbReference type="SMART" id="SM00100">
    <property type="entry name" value="cNMP"/>
    <property type="match status" value="1"/>
</dbReference>
<organism evidence="6 7">
    <name type="scientific">Rubrivivax rivuli</name>
    <dbReference type="NCBI Taxonomy" id="1862385"/>
    <lineage>
        <taxon>Bacteria</taxon>
        <taxon>Pseudomonadati</taxon>
        <taxon>Pseudomonadota</taxon>
        <taxon>Betaproteobacteria</taxon>
        <taxon>Burkholderiales</taxon>
        <taxon>Sphaerotilaceae</taxon>
        <taxon>Rubrivivax</taxon>
    </lineage>
</organism>
<proteinExistence type="predicted"/>
<dbReference type="EMBL" id="SACR01000003">
    <property type="protein sequence ID" value="RVU45990.1"/>
    <property type="molecule type" value="Genomic_DNA"/>
</dbReference>
<evidence type="ECO:0000256" key="2">
    <source>
        <dbReference type="ARBA" id="ARBA00023125"/>
    </source>
</evidence>
<protein>
    <submittedName>
        <fullName evidence="6">Crp/Fnr family transcriptional regulator</fullName>
    </submittedName>
</protein>
<dbReference type="AlphaFoldDB" id="A0A437RGU6"/>
<dbReference type="SUPFAM" id="SSF51206">
    <property type="entry name" value="cAMP-binding domain-like"/>
    <property type="match status" value="1"/>
</dbReference>
<dbReference type="Proteomes" id="UP000285575">
    <property type="component" value="Unassembled WGS sequence"/>
</dbReference>
<dbReference type="RefSeq" id="WP_128228362.1">
    <property type="nucleotide sequence ID" value="NZ_SACR01000003.1"/>
</dbReference>
<dbReference type="GO" id="GO:0005829">
    <property type="term" value="C:cytosol"/>
    <property type="evidence" value="ECO:0007669"/>
    <property type="project" value="TreeGrafter"/>
</dbReference>
<dbReference type="InterPro" id="IPR018490">
    <property type="entry name" value="cNMP-bd_dom_sf"/>
</dbReference>
<dbReference type="SUPFAM" id="SSF46785">
    <property type="entry name" value="Winged helix' DNA-binding domain"/>
    <property type="match status" value="1"/>
</dbReference>
<dbReference type="PANTHER" id="PTHR24567">
    <property type="entry name" value="CRP FAMILY TRANSCRIPTIONAL REGULATORY PROTEIN"/>
    <property type="match status" value="1"/>
</dbReference>
<keyword evidence="2" id="KW-0238">DNA-binding</keyword>
<keyword evidence="3" id="KW-0804">Transcription</keyword>
<comment type="caution">
    <text evidence="6">The sequence shown here is derived from an EMBL/GenBank/DDBJ whole genome shotgun (WGS) entry which is preliminary data.</text>
</comment>
<evidence type="ECO:0000259" key="4">
    <source>
        <dbReference type="PROSITE" id="PS50042"/>
    </source>
</evidence>
<dbReference type="InterPro" id="IPR012318">
    <property type="entry name" value="HTH_CRP"/>
</dbReference>
<evidence type="ECO:0000313" key="6">
    <source>
        <dbReference type="EMBL" id="RVU45990.1"/>
    </source>
</evidence>
<dbReference type="InterPro" id="IPR000595">
    <property type="entry name" value="cNMP-bd_dom"/>
</dbReference>
<keyword evidence="7" id="KW-1185">Reference proteome</keyword>
<evidence type="ECO:0000259" key="5">
    <source>
        <dbReference type="PROSITE" id="PS51063"/>
    </source>
</evidence>